<dbReference type="Proteomes" id="UP001163823">
    <property type="component" value="Chromosome 7"/>
</dbReference>
<comment type="caution">
    <text evidence="2">The sequence shown here is derived from an EMBL/GenBank/DDBJ whole genome shotgun (WGS) entry which is preliminary data.</text>
</comment>
<proteinExistence type="predicted"/>
<accession>A0AAD7LPX4</accession>
<sequence>MDSSHVFRLEASYRSDLLYDVKAEQFCITSSPLRSATEVKIWNQIHAIRAMWVSSNSKHGSKVDLRRDDAKNNQDHDEDFN</sequence>
<keyword evidence="3" id="KW-1185">Reference proteome</keyword>
<evidence type="ECO:0000256" key="1">
    <source>
        <dbReference type="SAM" id="MobiDB-lite"/>
    </source>
</evidence>
<feature type="region of interest" description="Disordered" evidence="1">
    <location>
        <begin position="56"/>
        <end position="81"/>
    </location>
</feature>
<evidence type="ECO:0000313" key="3">
    <source>
        <dbReference type="Proteomes" id="UP001163823"/>
    </source>
</evidence>
<feature type="compositionally biased region" description="Basic and acidic residues" evidence="1">
    <location>
        <begin position="61"/>
        <end position="75"/>
    </location>
</feature>
<reference evidence="2" key="1">
    <citation type="journal article" date="2023" name="Science">
        <title>Elucidation of the pathway for biosynthesis of saponin adjuvants from the soapbark tree.</title>
        <authorList>
            <person name="Reed J."/>
            <person name="Orme A."/>
            <person name="El-Demerdash A."/>
            <person name="Owen C."/>
            <person name="Martin L.B.B."/>
            <person name="Misra R.C."/>
            <person name="Kikuchi S."/>
            <person name="Rejzek M."/>
            <person name="Martin A.C."/>
            <person name="Harkess A."/>
            <person name="Leebens-Mack J."/>
            <person name="Louveau T."/>
            <person name="Stephenson M.J."/>
            <person name="Osbourn A."/>
        </authorList>
    </citation>
    <scope>NUCLEOTIDE SEQUENCE</scope>
    <source>
        <strain evidence="2">S10</strain>
    </source>
</reference>
<gene>
    <name evidence="2" type="ORF">O6P43_017315</name>
</gene>
<dbReference type="AlphaFoldDB" id="A0AAD7LPX4"/>
<protein>
    <submittedName>
        <fullName evidence="2">Uncharacterized protein</fullName>
    </submittedName>
</protein>
<name>A0AAD7LPX4_QUISA</name>
<organism evidence="2 3">
    <name type="scientific">Quillaja saponaria</name>
    <name type="common">Soap bark tree</name>
    <dbReference type="NCBI Taxonomy" id="32244"/>
    <lineage>
        <taxon>Eukaryota</taxon>
        <taxon>Viridiplantae</taxon>
        <taxon>Streptophyta</taxon>
        <taxon>Embryophyta</taxon>
        <taxon>Tracheophyta</taxon>
        <taxon>Spermatophyta</taxon>
        <taxon>Magnoliopsida</taxon>
        <taxon>eudicotyledons</taxon>
        <taxon>Gunneridae</taxon>
        <taxon>Pentapetalae</taxon>
        <taxon>rosids</taxon>
        <taxon>fabids</taxon>
        <taxon>Fabales</taxon>
        <taxon>Quillajaceae</taxon>
        <taxon>Quillaja</taxon>
    </lineage>
</organism>
<dbReference type="KEGG" id="qsa:O6P43_017315"/>
<dbReference type="EMBL" id="JARAOO010000007">
    <property type="protein sequence ID" value="KAJ7962033.1"/>
    <property type="molecule type" value="Genomic_DNA"/>
</dbReference>
<evidence type="ECO:0000313" key="2">
    <source>
        <dbReference type="EMBL" id="KAJ7962033.1"/>
    </source>
</evidence>